<dbReference type="InterPro" id="IPR018060">
    <property type="entry name" value="HTH_AraC"/>
</dbReference>
<evidence type="ECO:0000313" key="8">
    <source>
        <dbReference type="Proteomes" id="UP000292423"/>
    </source>
</evidence>
<dbReference type="Pfam" id="PF12833">
    <property type="entry name" value="HTH_18"/>
    <property type="match status" value="1"/>
</dbReference>
<dbReference type="GO" id="GO:0043565">
    <property type="term" value="F:sequence-specific DNA binding"/>
    <property type="evidence" value="ECO:0007669"/>
    <property type="project" value="InterPro"/>
</dbReference>
<dbReference type="InterPro" id="IPR032783">
    <property type="entry name" value="AraC_lig"/>
</dbReference>
<dbReference type="PRINTS" id="PR00032">
    <property type="entry name" value="HTHARAC"/>
</dbReference>
<name>A0A4Q7Z4A2_9GAMM</name>
<dbReference type="Pfam" id="PF12852">
    <property type="entry name" value="Cupin_6"/>
    <property type="match status" value="1"/>
</dbReference>
<evidence type="ECO:0000256" key="3">
    <source>
        <dbReference type="ARBA" id="ARBA00023125"/>
    </source>
</evidence>
<keyword evidence="3" id="KW-0238">DNA-binding</keyword>
<dbReference type="PROSITE" id="PS00041">
    <property type="entry name" value="HTH_ARAC_FAMILY_1"/>
    <property type="match status" value="1"/>
</dbReference>
<evidence type="ECO:0000256" key="5">
    <source>
        <dbReference type="ARBA" id="ARBA00023163"/>
    </source>
</evidence>
<dbReference type="InterPro" id="IPR014710">
    <property type="entry name" value="RmlC-like_jellyroll"/>
</dbReference>
<keyword evidence="2" id="KW-0805">Transcription regulation</keyword>
<dbReference type="PANTHER" id="PTHR46796">
    <property type="entry name" value="HTH-TYPE TRANSCRIPTIONAL ACTIVATOR RHAS-RELATED"/>
    <property type="match status" value="1"/>
</dbReference>
<dbReference type="Proteomes" id="UP000292423">
    <property type="component" value="Unassembled WGS sequence"/>
</dbReference>
<evidence type="ECO:0000259" key="6">
    <source>
        <dbReference type="PROSITE" id="PS01124"/>
    </source>
</evidence>
<dbReference type="SMART" id="SM00342">
    <property type="entry name" value="HTH_ARAC"/>
    <property type="match status" value="1"/>
</dbReference>
<evidence type="ECO:0000256" key="1">
    <source>
        <dbReference type="ARBA" id="ARBA00022490"/>
    </source>
</evidence>
<reference evidence="7 8" key="1">
    <citation type="submission" date="2019-02" db="EMBL/GenBank/DDBJ databases">
        <title>Genomic Encyclopedia of Type Strains, Phase IV (KMG-IV): sequencing the most valuable type-strain genomes for metagenomic binning, comparative biology and taxonomic classification.</title>
        <authorList>
            <person name="Goeker M."/>
        </authorList>
    </citation>
    <scope>NUCLEOTIDE SEQUENCE [LARGE SCALE GENOMIC DNA]</scope>
    <source>
        <strain evidence="7 8">DSM 105135</strain>
    </source>
</reference>
<organism evidence="7 8">
    <name type="scientific">Fluviicoccus keumensis</name>
    <dbReference type="NCBI Taxonomy" id="1435465"/>
    <lineage>
        <taxon>Bacteria</taxon>
        <taxon>Pseudomonadati</taxon>
        <taxon>Pseudomonadota</taxon>
        <taxon>Gammaproteobacteria</taxon>
        <taxon>Moraxellales</taxon>
        <taxon>Moraxellaceae</taxon>
        <taxon>Fluviicoccus</taxon>
    </lineage>
</organism>
<gene>
    <name evidence="7" type="ORF">EV700_1939</name>
</gene>
<proteinExistence type="predicted"/>
<evidence type="ECO:0000256" key="2">
    <source>
        <dbReference type="ARBA" id="ARBA00023015"/>
    </source>
</evidence>
<dbReference type="InterPro" id="IPR037923">
    <property type="entry name" value="HTH-like"/>
</dbReference>
<dbReference type="AlphaFoldDB" id="A0A4Q7Z4A2"/>
<dbReference type="Gene3D" id="1.10.10.60">
    <property type="entry name" value="Homeodomain-like"/>
    <property type="match status" value="2"/>
</dbReference>
<evidence type="ECO:0000256" key="4">
    <source>
        <dbReference type="ARBA" id="ARBA00023159"/>
    </source>
</evidence>
<dbReference type="EMBL" id="SHKX01000012">
    <property type="protein sequence ID" value="RZU45127.1"/>
    <property type="molecule type" value="Genomic_DNA"/>
</dbReference>
<evidence type="ECO:0000313" key="7">
    <source>
        <dbReference type="EMBL" id="RZU45127.1"/>
    </source>
</evidence>
<comment type="caution">
    <text evidence="7">The sequence shown here is derived from an EMBL/GenBank/DDBJ whole genome shotgun (WGS) entry which is preliminary data.</text>
</comment>
<dbReference type="InterPro" id="IPR050204">
    <property type="entry name" value="AraC_XylS_family_regulators"/>
</dbReference>
<keyword evidence="1" id="KW-0963">Cytoplasm</keyword>
<dbReference type="InterPro" id="IPR018062">
    <property type="entry name" value="HTH_AraC-typ_CS"/>
</dbReference>
<keyword evidence="4" id="KW-0010">Activator</keyword>
<dbReference type="SUPFAM" id="SSF51215">
    <property type="entry name" value="Regulatory protein AraC"/>
    <property type="match status" value="1"/>
</dbReference>
<dbReference type="InterPro" id="IPR009057">
    <property type="entry name" value="Homeodomain-like_sf"/>
</dbReference>
<dbReference type="RefSeq" id="WP_130413167.1">
    <property type="nucleotide sequence ID" value="NZ_SHKX01000012.1"/>
</dbReference>
<dbReference type="OrthoDB" id="9783876at2"/>
<accession>A0A4Q7Z4A2</accession>
<dbReference type="Gene3D" id="2.60.120.10">
    <property type="entry name" value="Jelly Rolls"/>
    <property type="match status" value="1"/>
</dbReference>
<dbReference type="InterPro" id="IPR020449">
    <property type="entry name" value="Tscrpt_reg_AraC-type_HTH"/>
</dbReference>
<dbReference type="PROSITE" id="PS01124">
    <property type="entry name" value="HTH_ARAC_FAMILY_2"/>
    <property type="match status" value="1"/>
</dbReference>
<protein>
    <submittedName>
        <fullName evidence="7">AraC family transcriptional regulator</fullName>
    </submittedName>
</protein>
<sequence length="305" mass="34159">MDALSHILDDIHLRGAEYLYVNGQGAWNFALQGSPAFHIVLNGPVKLLLPGHDEHLLETGDIAFIPAGKEHHIRHPDAAELSDYWLMNDFNGHCNEPLAVGNGQPRNLILSVRCLLDSDMGRPLLSSLPPCMVIRQGLEGSGPEWLKIGLNFLALEAELYRPGRDTLINRLIGMFLIECVRDYVEQLPEEANNWLSAMRDPYLSPALSAIHAQPAHPWTVADLAGLACLSRSAFHERFNDIIGMPPLAYLTEHRLRLAAWHLAQQDIGINRISERVGYSSETAFSQAFRRQYGISPSQYRKQKMA</sequence>
<dbReference type="GO" id="GO:0003700">
    <property type="term" value="F:DNA-binding transcription factor activity"/>
    <property type="evidence" value="ECO:0007669"/>
    <property type="project" value="InterPro"/>
</dbReference>
<keyword evidence="8" id="KW-1185">Reference proteome</keyword>
<dbReference type="PANTHER" id="PTHR46796:SF13">
    <property type="entry name" value="HTH-TYPE TRANSCRIPTIONAL ACTIVATOR RHAS"/>
    <property type="match status" value="1"/>
</dbReference>
<keyword evidence="5" id="KW-0804">Transcription</keyword>
<dbReference type="SUPFAM" id="SSF46689">
    <property type="entry name" value="Homeodomain-like"/>
    <property type="match status" value="2"/>
</dbReference>
<feature type="domain" description="HTH araC/xylS-type" evidence="6">
    <location>
        <begin position="204"/>
        <end position="302"/>
    </location>
</feature>